<dbReference type="RefSeq" id="XP_009550914.1">
    <property type="nucleotide sequence ID" value="XM_009552619.1"/>
</dbReference>
<keyword evidence="2" id="KW-0472">Membrane</keyword>
<dbReference type="EMBL" id="KI925463">
    <property type="protein sequence ID" value="ETW77405.1"/>
    <property type="molecule type" value="Genomic_DNA"/>
</dbReference>
<feature type="compositionally biased region" description="Polar residues" evidence="1">
    <location>
        <begin position="21"/>
        <end position="46"/>
    </location>
</feature>
<dbReference type="KEGG" id="hir:HETIRDRAFT_454709"/>
<proteinExistence type="predicted"/>
<evidence type="ECO:0000256" key="2">
    <source>
        <dbReference type="SAM" id="Phobius"/>
    </source>
</evidence>
<dbReference type="AlphaFoldDB" id="W4JWE4"/>
<gene>
    <name evidence="3" type="ORF">HETIRDRAFT_454709</name>
</gene>
<feature type="transmembrane region" description="Helical" evidence="2">
    <location>
        <begin position="166"/>
        <end position="186"/>
    </location>
</feature>
<evidence type="ECO:0000313" key="4">
    <source>
        <dbReference type="Proteomes" id="UP000030671"/>
    </source>
</evidence>
<dbReference type="Proteomes" id="UP000030671">
    <property type="component" value="Unassembled WGS sequence"/>
</dbReference>
<dbReference type="InParanoid" id="W4JWE4"/>
<sequence length="261" mass="28509">MNKLRKPTPSSPANRGLSGPAPSSSNARTTSTPAHSARSPTRPQTLTEALIVPSYHTTTPVVSRTMTYATADAALVSFKPSLPSPPVPQQQQPALRYPKAHAPLPMSPAEQYWAARALTAETLLSAAEAHQREVRSAVDAEEEKRLRDITVLQKAHSEREHKMERIMMFSGVFIALLVAVLVYLLVDHHHARHKGPAPSMWGVALPSHFTIPILSPWTSVVEHEASVIGAKTTIAFALIAAGLAYAMFRYWAAARGHRQQQ</sequence>
<reference evidence="3 4" key="1">
    <citation type="journal article" date="2012" name="New Phytol.">
        <title>Insight into trade-off between wood decay and parasitism from the genome of a fungal forest pathogen.</title>
        <authorList>
            <person name="Olson A."/>
            <person name="Aerts A."/>
            <person name="Asiegbu F."/>
            <person name="Belbahri L."/>
            <person name="Bouzid O."/>
            <person name="Broberg A."/>
            <person name="Canback B."/>
            <person name="Coutinho P.M."/>
            <person name="Cullen D."/>
            <person name="Dalman K."/>
            <person name="Deflorio G."/>
            <person name="van Diepen L.T."/>
            <person name="Dunand C."/>
            <person name="Duplessis S."/>
            <person name="Durling M."/>
            <person name="Gonthier P."/>
            <person name="Grimwood J."/>
            <person name="Fossdal C.G."/>
            <person name="Hansson D."/>
            <person name="Henrissat B."/>
            <person name="Hietala A."/>
            <person name="Himmelstrand K."/>
            <person name="Hoffmeister D."/>
            <person name="Hogberg N."/>
            <person name="James T.Y."/>
            <person name="Karlsson M."/>
            <person name="Kohler A."/>
            <person name="Kues U."/>
            <person name="Lee Y.H."/>
            <person name="Lin Y.C."/>
            <person name="Lind M."/>
            <person name="Lindquist E."/>
            <person name="Lombard V."/>
            <person name="Lucas S."/>
            <person name="Lunden K."/>
            <person name="Morin E."/>
            <person name="Murat C."/>
            <person name="Park J."/>
            <person name="Raffaello T."/>
            <person name="Rouze P."/>
            <person name="Salamov A."/>
            <person name="Schmutz J."/>
            <person name="Solheim H."/>
            <person name="Stahlberg J."/>
            <person name="Velez H."/>
            <person name="de Vries R.P."/>
            <person name="Wiebenga A."/>
            <person name="Woodward S."/>
            <person name="Yakovlev I."/>
            <person name="Garbelotto M."/>
            <person name="Martin F."/>
            <person name="Grigoriev I.V."/>
            <person name="Stenlid J."/>
        </authorList>
    </citation>
    <scope>NUCLEOTIDE SEQUENCE [LARGE SCALE GENOMIC DNA]</scope>
    <source>
        <strain evidence="3 4">TC 32-1</strain>
    </source>
</reference>
<keyword evidence="2" id="KW-1133">Transmembrane helix</keyword>
<name>W4JWE4_HETIT</name>
<feature type="transmembrane region" description="Helical" evidence="2">
    <location>
        <begin position="234"/>
        <end position="252"/>
    </location>
</feature>
<dbReference type="HOGENOM" id="CLU_099959_0_0_1"/>
<accession>W4JWE4</accession>
<keyword evidence="4" id="KW-1185">Reference proteome</keyword>
<dbReference type="GeneID" id="20676545"/>
<organism evidence="3 4">
    <name type="scientific">Heterobasidion irregulare (strain TC 32-1)</name>
    <dbReference type="NCBI Taxonomy" id="747525"/>
    <lineage>
        <taxon>Eukaryota</taxon>
        <taxon>Fungi</taxon>
        <taxon>Dikarya</taxon>
        <taxon>Basidiomycota</taxon>
        <taxon>Agaricomycotina</taxon>
        <taxon>Agaricomycetes</taxon>
        <taxon>Russulales</taxon>
        <taxon>Bondarzewiaceae</taxon>
        <taxon>Heterobasidion</taxon>
        <taxon>Heterobasidion annosum species complex</taxon>
    </lineage>
</organism>
<feature type="region of interest" description="Disordered" evidence="1">
    <location>
        <begin position="1"/>
        <end position="46"/>
    </location>
</feature>
<dbReference type="OrthoDB" id="3265172at2759"/>
<evidence type="ECO:0008006" key="5">
    <source>
        <dbReference type="Google" id="ProtNLM"/>
    </source>
</evidence>
<protein>
    <recommendedName>
        <fullName evidence="5">Transmembrane protein</fullName>
    </recommendedName>
</protein>
<keyword evidence="2" id="KW-0812">Transmembrane</keyword>
<evidence type="ECO:0000256" key="1">
    <source>
        <dbReference type="SAM" id="MobiDB-lite"/>
    </source>
</evidence>
<dbReference type="eggNOG" id="ENOG502SQUG">
    <property type="taxonomic scope" value="Eukaryota"/>
</dbReference>
<evidence type="ECO:0000313" key="3">
    <source>
        <dbReference type="EMBL" id="ETW77405.1"/>
    </source>
</evidence>